<evidence type="ECO:0000313" key="3">
    <source>
        <dbReference type="EMBL" id="CBY21792.1"/>
    </source>
</evidence>
<feature type="compositionally biased region" description="Acidic residues" evidence="1">
    <location>
        <begin position="387"/>
        <end position="396"/>
    </location>
</feature>
<reference evidence="3" key="1">
    <citation type="journal article" date="2010" name="Science">
        <title>Plasticity of animal genome architecture unmasked by rapid evolution of a pelagic tunicate.</title>
        <authorList>
            <person name="Denoeud F."/>
            <person name="Henriet S."/>
            <person name="Mungpakdee S."/>
            <person name="Aury J.M."/>
            <person name="Da Silva C."/>
            <person name="Brinkmann H."/>
            <person name="Mikhaleva J."/>
            <person name="Olsen L.C."/>
            <person name="Jubin C."/>
            <person name="Canestro C."/>
            <person name="Bouquet J.M."/>
            <person name="Danks G."/>
            <person name="Poulain J."/>
            <person name="Campsteijn C."/>
            <person name="Adamski M."/>
            <person name="Cross I."/>
            <person name="Yadetie F."/>
            <person name="Muffato M."/>
            <person name="Louis A."/>
            <person name="Butcher S."/>
            <person name="Tsagkogeorga G."/>
            <person name="Konrad A."/>
            <person name="Singh S."/>
            <person name="Jensen M.F."/>
            <person name="Cong E.H."/>
            <person name="Eikeseth-Otteraa H."/>
            <person name="Noel B."/>
            <person name="Anthouard V."/>
            <person name="Porcel B.M."/>
            <person name="Kachouri-Lafond R."/>
            <person name="Nishino A."/>
            <person name="Ugolini M."/>
            <person name="Chourrout P."/>
            <person name="Nishida H."/>
            <person name="Aasland R."/>
            <person name="Huzurbazar S."/>
            <person name="Westhof E."/>
            <person name="Delsuc F."/>
            <person name="Lehrach H."/>
            <person name="Reinhardt R."/>
            <person name="Weissenbach J."/>
            <person name="Roy S.W."/>
            <person name="Artiguenave F."/>
            <person name="Postlethwait J.H."/>
            <person name="Manak J.R."/>
            <person name="Thompson E.M."/>
            <person name="Jaillon O."/>
            <person name="Du Pasquier L."/>
            <person name="Boudinot P."/>
            <person name="Liberles D.A."/>
            <person name="Volff J.N."/>
            <person name="Philippe H."/>
            <person name="Lenhard B."/>
            <person name="Roest Crollius H."/>
            <person name="Wincker P."/>
            <person name="Chourrout D."/>
        </authorList>
    </citation>
    <scope>NUCLEOTIDE SEQUENCE [LARGE SCALE GENOMIC DNA]</scope>
</reference>
<gene>
    <name evidence="3" type="ORF">GSOID_T00011319001</name>
</gene>
<evidence type="ECO:0000256" key="1">
    <source>
        <dbReference type="SAM" id="MobiDB-lite"/>
    </source>
</evidence>
<dbReference type="EMBL" id="FN653018">
    <property type="protein sequence ID" value="CBY21792.1"/>
    <property type="molecule type" value="Genomic_DNA"/>
</dbReference>
<accession>E4WWQ0</accession>
<dbReference type="Proteomes" id="UP000001307">
    <property type="component" value="Unassembled WGS sequence"/>
</dbReference>
<feature type="signal peptide" evidence="2">
    <location>
        <begin position="1"/>
        <end position="19"/>
    </location>
</feature>
<protein>
    <recommendedName>
        <fullName evidence="5">Thioredoxin domain-containing protein</fullName>
    </recommendedName>
</protein>
<feature type="chain" id="PRO_5003189671" description="Thioredoxin domain-containing protein" evidence="2">
    <location>
        <begin position="20"/>
        <end position="409"/>
    </location>
</feature>
<keyword evidence="2" id="KW-0732">Signal</keyword>
<dbReference type="InParanoid" id="E4WWQ0"/>
<name>E4WWQ0_OIKDI</name>
<evidence type="ECO:0008006" key="5">
    <source>
        <dbReference type="Google" id="ProtNLM"/>
    </source>
</evidence>
<proteinExistence type="predicted"/>
<dbReference type="AlphaFoldDB" id="E4WWQ0"/>
<feature type="compositionally biased region" description="Basic and acidic residues" evidence="1">
    <location>
        <begin position="360"/>
        <end position="386"/>
    </location>
</feature>
<keyword evidence="4" id="KW-1185">Reference proteome</keyword>
<feature type="region of interest" description="Disordered" evidence="1">
    <location>
        <begin position="360"/>
        <end position="409"/>
    </location>
</feature>
<evidence type="ECO:0000256" key="2">
    <source>
        <dbReference type="SAM" id="SignalP"/>
    </source>
</evidence>
<feature type="compositionally biased region" description="Basic and acidic residues" evidence="1">
    <location>
        <begin position="397"/>
        <end position="409"/>
    </location>
</feature>
<organism evidence="3">
    <name type="scientific">Oikopleura dioica</name>
    <name type="common">Tunicate</name>
    <dbReference type="NCBI Taxonomy" id="34765"/>
    <lineage>
        <taxon>Eukaryota</taxon>
        <taxon>Metazoa</taxon>
        <taxon>Chordata</taxon>
        <taxon>Tunicata</taxon>
        <taxon>Appendicularia</taxon>
        <taxon>Copelata</taxon>
        <taxon>Oikopleuridae</taxon>
        <taxon>Oikopleura</taxon>
    </lineage>
</organism>
<dbReference type="OrthoDB" id="10043133at2759"/>
<sequence>MRILLFIFAAVAALNSSSLKDTTMDKPRLKKFFLPEVDQYIDWWKITDQNFDQRVLESVDPWIIVIAPEHQIPVAWKEYATRYRGQFWFGKFFNKWGENLEERFGYEGKPKVLVYSWTREAKKKGPFITDNFSVALEKAIESLPVTSLQRLSFDTTIEDPSNIDAFLTNALYGEEKNPKWPVIFLLGKEDEEEGLPPITRVISHYFSDSFKFAFVKFDQLKALKKVFPDYYPTDMKDEFPDTFIVAGKEPSDDAPEDEFELTFSVVRMSKQKFGMSTKFNDVAAFFFWVNEQIRETLPGRDPNEDMDKKTMGSIRNKLWKRLEIIKPAVMKAQKESDVMQAAKRFENLNAAASKLLEEKEKEAERLKNELEETQAKLEEAEGKIAESEDSNSTEDPADAKADVEQKDEL</sequence>
<evidence type="ECO:0000313" key="4">
    <source>
        <dbReference type="Proteomes" id="UP000001307"/>
    </source>
</evidence>